<dbReference type="EMBL" id="AQRA01000008">
    <property type="protein sequence ID" value="EZH72383.1"/>
    <property type="molecule type" value="Genomic_DNA"/>
</dbReference>
<evidence type="ECO:0000313" key="3">
    <source>
        <dbReference type="Proteomes" id="UP000023541"/>
    </source>
</evidence>
<keyword evidence="1" id="KW-0472">Membrane</keyword>
<keyword evidence="1" id="KW-0812">Transmembrane</keyword>
<evidence type="ECO:0000256" key="1">
    <source>
        <dbReference type="SAM" id="Phobius"/>
    </source>
</evidence>
<reference evidence="2 3" key="1">
    <citation type="submission" date="2014-04" db="EMBL/GenBank/DDBJ databases">
        <title>Aquimarina sp. 22II-S11-z7 Genome Sequencing.</title>
        <authorList>
            <person name="Lai Q."/>
        </authorList>
    </citation>
    <scope>NUCLEOTIDE SEQUENCE [LARGE SCALE GENOMIC DNA]</scope>
    <source>
        <strain evidence="2 3">22II-S11-z7</strain>
    </source>
</reference>
<dbReference type="PROSITE" id="PS51257">
    <property type="entry name" value="PROKAR_LIPOPROTEIN"/>
    <property type="match status" value="1"/>
</dbReference>
<dbReference type="OrthoDB" id="1158062at2"/>
<dbReference type="eggNOG" id="ENOG5032ESQ">
    <property type="taxonomic scope" value="Bacteria"/>
</dbReference>
<name>A0A023BRC1_9FLAO</name>
<dbReference type="STRING" id="1317122.ATO12_23310"/>
<organism evidence="2 3">
    <name type="scientific">Aquimarina atlantica</name>
    <dbReference type="NCBI Taxonomy" id="1317122"/>
    <lineage>
        <taxon>Bacteria</taxon>
        <taxon>Pseudomonadati</taxon>
        <taxon>Bacteroidota</taxon>
        <taxon>Flavobacteriia</taxon>
        <taxon>Flavobacteriales</taxon>
        <taxon>Flavobacteriaceae</taxon>
        <taxon>Aquimarina</taxon>
    </lineage>
</organism>
<gene>
    <name evidence="2" type="ORF">ATO12_23310</name>
</gene>
<proteinExistence type="predicted"/>
<dbReference type="RefSeq" id="WP_034244884.1">
    <property type="nucleotide sequence ID" value="NZ_AQRA01000008.1"/>
</dbReference>
<evidence type="ECO:0000313" key="2">
    <source>
        <dbReference type="EMBL" id="EZH72383.1"/>
    </source>
</evidence>
<sequence length="278" mass="31343">MKNKIISTHRITGTSIFIFITALFFLYSCNKEEESIPASELESVNEEIILVPKTLATIKLSNNVDLVFRSELDGVVMEAKGNTDNYNGLGGLKALSSLEIFLALTDNDVEVPGDLLLIEENQKVKIRAQERNIIEKHNKILAAKDSQILQKFEGSYCVGSANYNTYDQSGKYYRIYNNYNAGAAGTTFYSSGKQGASKCKRLELEITNCNANSSIKVRTYYKNVFGNYKIKKTINVAPHTCSTYRKTFPSKRYRRTSISSSGNLNNHRFGGYLLYTRY</sequence>
<accession>A0A023BRC1</accession>
<dbReference type="AlphaFoldDB" id="A0A023BRC1"/>
<evidence type="ECO:0008006" key="4">
    <source>
        <dbReference type="Google" id="ProtNLM"/>
    </source>
</evidence>
<dbReference type="Proteomes" id="UP000023541">
    <property type="component" value="Unassembled WGS sequence"/>
</dbReference>
<keyword evidence="3" id="KW-1185">Reference proteome</keyword>
<comment type="caution">
    <text evidence="2">The sequence shown here is derived from an EMBL/GenBank/DDBJ whole genome shotgun (WGS) entry which is preliminary data.</text>
</comment>
<keyword evidence="1" id="KW-1133">Transmembrane helix</keyword>
<feature type="transmembrane region" description="Helical" evidence="1">
    <location>
        <begin position="12"/>
        <end position="28"/>
    </location>
</feature>
<protein>
    <recommendedName>
        <fullName evidence="4">Lipoprotein</fullName>
    </recommendedName>
</protein>